<dbReference type="GO" id="GO:0046081">
    <property type="term" value="P:dUTP catabolic process"/>
    <property type="evidence" value="ECO:0007669"/>
    <property type="project" value="TreeGrafter"/>
</dbReference>
<dbReference type="Pfam" id="PF03819">
    <property type="entry name" value="MazG"/>
    <property type="match status" value="1"/>
</dbReference>
<dbReference type="GO" id="GO:0006203">
    <property type="term" value="P:dGTP catabolic process"/>
    <property type="evidence" value="ECO:0007669"/>
    <property type="project" value="TreeGrafter"/>
</dbReference>
<gene>
    <name evidence="2" type="ORF">UFOPK4366_00308</name>
</gene>
<dbReference type="FunFam" id="1.10.287.1080:FF:000001">
    <property type="entry name" value="Nucleoside triphosphate pyrophosphohydrolase"/>
    <property type="match status" value="1"/>
</dbReference>
<dbReference type="Gene3D" id="1.10.287.1080">
    <property type="entry name" value="MazG-like"/>
    <property type="match status" value="2"/>
</dbReference>
<dbReference type="InterPro" id="IPR011551">
    <property type="entry name" value="NTP_PyrPHydrolase_MazG"/>
</dbReference>
<name>A0A6J7U9B1_9ZZZZ</name>
<proteinExistence type="predicted"/>
<protein>
    <submittedName>
        <fullName evidence="2">Unannotated protein</fullName>
    </submittedName>
</protein>
<dbReference type="GO" id="GO:0006950">
    <property type="term" value="P:response to stress"/>
    <property type="evidence" value="ECO:0007669"/>
    <property type="project" value="UniProtKB-ARBA"/>
</dbReference>
<reference evidence="2" key="1">
    <citation type="submission" date="2020-05" db="EMBL/GenBank/DDBJ databases">
        <authorList>
            <person name="Chiriac C."/>
            <person name="Salcher M."/>
            <person name="Ghai R."/>
            <person name="Kavagutti S V."/>
        </authorList>
    </citation>
    <scope>NUCLEOTIDE SEQUENCE</scope>
</reference>
<sequence>MIEKSQLQHLVEVMDRLRSSGGCPWDAEQTHESLLTYLIEESYEFIDAVERSDRADMLEELGDILLQVVFHARIASEENGFGFDIEDVAKGISNKLISRHPHVFAEEKALTSNEVESNWEKIKSAEKGRNSAGEGVPLGQPALALAAKLIHRAKKHGENAEPVVEIKTPQIVDQATIGDLLFAVVALAAEHGVDPEQAMRSRARAYKESLSRSE</sequence>
<dbReference type="InterPro" id="IPR048015">
    <property type="entry name" value="NTP-PPase_MazG-like_N"/>
</dbReference>
<dbReference type="GO" id="GO:0046076">
    <property type="term" value="P:dTTP catabolic process"/>
    <property type="evidence" value="ECO:0007669"/>
    <property type="project" value="TreeGrafter"/>
</dbReference>
<organism evidence="2">
    <name type="scientific">freshwater metagenome</name>
    <dbReference type="NCBI Taxonomy" id="449393"/>
    <lineage>
        <taxon>unclassified sequences</taxon>
        <taxon>metagenomes</taxon>
        <taxon>ecological metagenomes</taxon>
    </lineage>
</organism>
<evidence type="ECO:0000313" key="2">
    <source>
        <dbReference type="EMBL" id="CAB5060808.1"/>
    </source>
</evidence>
<dbReference type="PANTHER" id="PTHR30522">
    <property type="entry name" value="NUCLEOSIDE TRIPHOSPHATE PYROPHOSPHOHYDROLASE"/>
    <property type="match status" value="1"/>
</dbReference>
<dbReference type="InterPro" id="IPR004518">
    <property type="entry name" value="MazG-like_dom"/>
</dbReference>
<evidence type="ECO:0000259" key="1">
    <source>
        <dbReference type="Pfam" id="PF03819"/>
    </source>
</evidence>
<accession>A0A6J7U9B1</accession>
<dbReference type="EMBL" id="CAFBQS010000034">
    <property type="protein sequence ID" value="CAB5060808.1"/>
    <property type="molecule type" value="Genomic_DNA"/>
</dbReference>
<dbReference type="GO" id="GO:0046047">
    <property type="term" value="P:TTP catabolic process"/>
    <property type="evidence" value="ECO:0007669"/>
    <property type="project" value="TreeGrafter"/>
</dbReference>
<feature type="domain" description="NTP pyrophosphohydrolase MazG-like" evidence="1">
    <location>
        <begin position="29"/>
        <end position="104"/>
    </location>
</feature>
<dbReference type="CDD" id="cd11528">
    <property type="entry name" value="NTP-PPase_MazG_Nterm"/>
    <property type="match status" value="1"/>
</dbReference>
<dbReference type="GO" id="GO:0046052">
    <property type="term" value="P:UTP catabolic process"/>
    <property type="evidence" value="ECO:0007669"/>
    <property type="project" value="TreeGrafter"/>
</dbReference>
<dbReference type="AlphaFoldDB" id="A0A6J7U9B1"/>
<dbReference type="NCBIfam" id="TIGR00444">
    <property type="entry name" value="mazG"/>
    <property type="match status" value="1"/>
</dbReference>
<dbReference type="GO" id="GO:0047429">
    <property type="term" value="F:nucleoside triphosphate diphosphatase activity"/>
    <property type="evidence" value="ECO:0007669"/>
    <property type="project" value="TreeGrafter"/>
</dbReference>
<dbReference type="SUPFAM" id="SSF101386">
    <property type="entry name" value="all-alpha NTP pyrophosphatases"/>
    <property type="match status" value="1"/>
</dbReference>
<dbReference type="PANTHER" id="PTHR30522:SF0">
    <property type="entry name" value="NUCLEOSIDE TRIPHOSPHATE PYROPHOSPHOHYDROLASE"/>
    <property type="match status" value="1"/>
</dbReference>
<dbReference type="GO" id="GO:0046061">
    <property type="term" value="P:dATP catabolic process"/>
    <property type="evidence" value="ECO:0007669"/>
    <property type="project" value="TreeGrafter"/>
</dbReference>